<dbReference type="AlphaFoldDB" id="A0A3A5LE07"/>
<evidence type="ECO:0000259" key="2">
    <source>
        <dbReference type="Pfam" id="PF12307"/>
    </source>
</evidence>
<accession>A0A3A5LE07</accession>
<feature type="domain" description="DUF3631" evidence="2">
    <location>
        <begin position="234"/>
        <end position="413"/>
    </location>
</feature>
<dbReference type="EMBL" id="QZWB01000010">
    <property type="protein sequence ID" value="RJT45969.1"/>
    <property type="molecule type" value="Genomic_DNA"/>
</dbReference>
<feature type="region of interest" description="Disordered" evidence="1">
    <location>
        <begin position="1"/>
        <end position="29"/>
    </location>
</feature>
<organism evidence="3 4">
    <name type="scientific">Legionella taurinensis</name>
    <dbReference type="NCBI Taxonomy" id="70611"/>
    <lineage>
        <taxon>Bacteria</taxon>
        <taxon>Pseudomonadati</taxon>
        <taxon>Pseudomonadota</taxon>
        <taxon>Gammaproteobacteria</taxon>
        <taxon>Legionellales</taxon>
        <taxon>Legionellaceae</taxon>
        <taxon>Legionella</taxon>
    </lineage>
</organism>
<name>A0A3A5LE07_9GAMM</name>
<dbReference type="Proteomes" id="UP000270757">
    <property type="component" value="Unassembled WGS sequence"/>
</dbReference>
<proteinExistence type="predicted"/>
<dbReference type="GeneID" id="48948653"/>
<protein>
    <submittedName>
        <fullName evidence="3">DUF3631 domain-containing protein</fullName>
    </submittedName>
</protein>
<feature type="compositionally biased region" description="Low complexity" evidence="1">
    <location>
        <begin position="20"/>
        <end position="29"/>
    </location>
</feature>
<reference evidence="3 4" key="1">
    <citation type="submission" date="2018-09" db="EMBL/GenBank/DDBJ databases">
        <title>Draft genome sequences of Legionella taurinensis isolated from water samples.</title>
        <authorList>
            <person name="Chakeri A."/>
            <person name="Allerberger F."/>
            <person name="Kundi M."/>
            <person name="Ruppitsch W."/>
            <person name="Schmid D."/>
        </authorList>
    </citation>
    <scope>NUCLEOTIDE SEQUENCE [LARGE SCALE GENOMIC DNA]</scope>
    <source>
        <strain evidence="3 4">4570-18-6</strain>
    </source>
</reference>
<gene>
    <name evidence="3" type="ORF">D6J04_10265</name>
</gene>
<feature type="compositionally biased region" description="Basic and acidic residues" evidence="1">
    <location>
        <begin position="1"/>
        <end position="10"/>
    </location>
</feature>
<dbReference type="Pfam" id="PF12307">
    <property type="entry name" value="DUF3631"/>
    <property type="match status" value="1"/>
</dbReference>
<comment type="caution">
    <text evidence="3">The sequence shown here is derived from an EMBL/GenBank/DDBJ whole genome shotgun (WGS) entry which is preliminary data.</text>
</comment>
<evidence type="ECO:0000256" key="1">
    <source>
        <dbReference type="SAM" id="MobiDB-lite"/>
    </source>
</evidence>
<dbReference type="RefSeq" id="WP_115301021.1">
    <property type="nucleotide sequence ID" value="NZ_CAAAIR010000010.1"/>
</dbReference>
<dbReference type="InterPro" id="IPR022081">
    <property type="entry name" value="DUF3631"/>
</dbReference>
<sequence>MSDYIETVKDTEDEEHLNEHNSNNGNENLKNIKDFLHGEKDVEELLHISKKLTRNISPTPNEVNSTIPHDLKPNLLLLDIERIIKRVIVCPEETVIAATLWIAMTWFMDSIQVSPLAVITAPEKRCGKSQLLFLFNRLVKNPLPASNISPAALYRVIEEMKPTILIDEADTFLKENEEMRGIINCGHTRDSAFVIRISGKEFKPYSFSVWGAKAIAGIGHLSDTIMDRAIVLSLRRKLSHEKVERLRHINTDIFDNLTQRLSIFAEDCQELIKQARPNLPSSLNDREQDNWEPLFAIADLAGFDWPKRARDAAIKISNNTFSTPSFGLELLSNIRTIFENRNLVRISSADLIAALCVDEEQPWATFNRGTAITPRQMASLLKGYSIKSKSVRINFGTPKGFERQQFEEAFLCYLQPYEADCATS</sequence>
<evidence type="ECO:0000313" key="4">
    <source>
        <dbReference type="Proteomes" id="UP000270757"/>
    </source>
</evidence>
<evidence type="ECO:0000313" key="3">
    <source>
        <dbReference type="EMBL" id="RJT45969.1"/>
    </source>
</evidence>